<dbReference type="EMBL" id="FMVJ01000002">
    <property type="protein sequence ID" value="SCY05747.1"/>
    <property type="molecule type" value="Genomic_DNA"/>
</dbReference>
<evidence type="ECO:0000313" key="3">
    <source>
        <dbReference type="EMBL" id="SCY05747.1"/>
    </source>
</evidence>
<evidence type="ECO:0000313" key="4">
    <source>
        <dbReference type="Proteomes" id="UP000199569"/>
    </source>
</evidence>
<feature type="transmembrane region" description="Helical" evidence="2">
    <location>
        <begin position="6"/>
        <end position="24"/>
    </location>
</feature>
<evidence type="ECO:0000256" key="1">
    <source>
        <dbReference type="SAM" id="Coils"/>
    </source>
</evidence>
<dbReference type="OrthoDB" id="7906780at2"/>
<protein>
    <submittedName>
        <fullName evidence="3">Uncharacterized protein</fullName>
    </submittedName>
</protein>
<feature type="coiled-coil region" evidence="1">
    <location>
        <begin position="66"/>
        <end position="96"/>
    </location>
</feature>
<dbReference type="STRING" id="549386.SAMN02927923_00667"/>
<proteinExistence type="predicted"/>
<keyword evidence="4" id="KW-1185">Reference proteome</keyword>
<keyword evidence="1" id="KW-0175">Coiled coil</keyword>
<keyword evidence="2" id="KW-0472">Membrane</keyword>
<sequence length="103" mass="11300">MSSLANIILFIALVVTSAMVALMYRKLKRLDQYHADYQRIFDKTGAALIGAQNAVASFGSEGRETLALLGSRIEEAREAARQLEALTHSARELSQSRSRSSSL</sequence>
<organism evidence="3 4">
    <name type="scientific">Microvirga guangxiensis</name>
    <dbReference type="NCBI Taxonomy" id="549386"/>
    <lineage>
        <taxon>Bacteria</taxon>
        <taxon>Pseudomonadati</taxon>
        <taxon>Pseudomonadota</taxon>
        <taxon>Alphaproteobacteria</taxon>
        <taxon>Hyphomicrobiales</taxon>
        <taxon>Methylobacteriaceae</taxon>
        <taxon>Microvirga</taxon>
    </lineage>
</organism>
<name>A0A1G5CTW6_9HYPH</name>
<evidence type="ECO:0000256" key="2">
    <source>
        <dbReference type="SAM" id="Phobius"/>
    </source>
</evidence>
<keyword evidence="2" id="KW-1133">Transmembrane helix</keyword>
<accession>A0A1G5CTW6</accession>
<dbReference type="AlphaFoldDB" id="A0A1G5CTW6"/>
<keyword evidence="2" id="KW-0812">Transmembrane</keyword>
<dbReference type="Proteomes" id="UP000199569">
    <property type="component" value="Unassembled WGS sequence"/>
</dbReference>
<gene>
    <name evidence="3" type="ORF">SAMN02927923_00667</name>
</gene>
<reference evidence="3 4" key="1">
    <citation type="submission" date="2016-10" db="EMBL/GenBank/DDBJ databases">
        <authorList>
            <person name="de Groot N.N."/>
        </authorList>
    </citation>
    <scope>NUCLEOTIDE SEQUENCE [LARGE SCALE GENOMIC DNA]</scope>
    <source>
        <strain evidence="3 4">CGMCC 1.7666</strain>
    </source>
</reference>